<keyword evidence="3 6" id="KW-0812">Transmembrane</keyword>
<organism evidence="7 8">
    <name type="scientific">Beta vulgaris subsp. vulgaris</name>
    <name type="common">Beet</name>
    <dbReference type="NCBI Taxonomy" id="3555"/>
    <lineage>
        <taxon>Eukaryota</taxon>
        <taxon>Viridiplantae</taxon>
        <taxon>Streptophyta</taxon>
        <taxon>Embryophyta</taxon>
        <taxon>Tracheophyta</taxon>
        <taxon>Spermatophyta</taxon>
        <taxon>Magnoliopsida</taxon>
        <taxon>eudicotyledons</taxon>
        <taxon>Gunneridae</taxon>
        <taxon>Pentapetalae</taxon>
        <taxon>Caryophyllales</taxon>
        <taxon>Chenopodiaceae</taxon>
        <taxon>Betoideae</taxon>
        <taxon>Beta</taxon>
    </lineage>
</organism>
<proteinExistence type="inferred from homology"/>
<comment type="subcellular location">
    <subcellularLocation>
        <location evidence="6">Membrane</location>
        <topology evidence="6">Multi-pass membrane protein</topology>
    </subcellularLocation>
</comment>
<feature type="transmembrane region" description="Helical" evidence="6">
    <location>
        <begin position="341"/>
        <end position="359"/>
    </location>
</feature>
<dbReference type="PANTHER" id="PTHR31376">
    <property type="entry name" value="OS09G0467300 PROTEIN-RELATED"/>
    <property type="match status" value="1"/>
</dbReference>
<feature type="transmembrane region" description="Helical" evidence="6">
    <location>
        <begin position="173"/>
        <end position="192"/>
    </location>
</feature>
<dbReference type="InterPro" id="IPR030182">
    <property type="entry name" value="PUP_plant"/>
</dbReference>
<keyword evidence="2 6" id="KW-0813">Transport</keyword>
<evidence type="ECO:0000256" key="2">
    <source>
        <dbReference type="ARBA" id="ARBA00022448"/>
    </source>
</evidence>
<dbReference type="KEGG" id="bvg:104892897"/>
<feature type="transmembrane region" description="Helical" evidence="6">
    <location>
        <begin position="286"/>
        <end position="307"/>
    </location>
</feature>
<dbReference type="OrthoDB" id="1717816at2759"/>
<evidence type="ECO:0000256" key="3">
    <source>
        <dbReference type="ARBA" id="ARBA00022692"/>
    </source>
</evidence>
<sequence>MDATQDQLVQQSRGKEVVYDSRSNEDNSITNHNNNKNKKLDLPKLKHLIKWLRITTYIFFILVGQTIATLLGRLYFDKGGNSKWMATFVQSAGFPIIIPFKFFSSSPTSLHLSLSKLISIYFAFGLLSTGTNLMYSYGLVYLPVSTYSLLCASQLAFNAVTSFFINSKKLTGLVLNSVVILTISACLLGINADDEGDASNNIAKGKYIIGFLCTLGASAMYSLMSSLVEYYFEKVIKEKSYGAVQSMQIYPAIVTTCACVVGLFGSGEWRTLKEEIRDYKTGTVPYVMTLTFTAITWQVFSIGYLGLIFEVSSLFSNVIGTVGLPLVPIFAVVFFHDKMNGVKVISMVLAMWGFISYIYQHYLDNIEAQKARKHNGGENLALC</sequence>
<dbReference type="EMBL" id="KQ090090">
    <property type="protein sequence ID" value="KMT11747.1"/>
    <property type="molecule type" value="Genomic_DNA"/>
</dbReference>
<protein>
    <recommendedName>
        <fullName evidence="6">Probable purine permease</fullName>
    </recommendedName>
</protein>
<dbReference type="PANTHER" id="PTHR31376:SF16">
    <property type="entry name" value="PURINE PERMEASE-RELATED"/>
    <property type="match status" value="1"/>
</dbReference>
<evidence type="ECO:0000256" key="1">
    <source>
        <dbReference type="ARBA" id="ARBA00006213"/>
    </source>
</evidence>
<keyword evidence="4 6" id="KW-1133">Transmembrane helix</keyword>
<name>A0A0J8CDW4_BETVV</name>
<accession>A0A0J8CDW4</accession>
<evidence type="ECO:0000256" key="4">
    <source>
        <dbReference type="ARBA" id="ARBA00022989"/>
    </source>
</evidence>
<comment type="similarity">
    <text evidence="1 6">Belongs to the purine permeases (TC 2.A.7.14) family.</text>
</comment>
<dbReference type="OMA" id="ETHELDW"/>
<reference evidence="7 8" key="1">
    <citation type="journal article" date="2014" name="Nature">
        <title>The genome of the recently domesticated crop plant sugar beet (Beta vulgaris).</title>
        <authorList>
            <person name="Dohm J.C."/>
            <person name="Minoche A.E."/>
            <person name="Holtgrawe D."/>
            <person name="Capella-Gutierrez S."/>
            <person name="Zakrzewski F."/>
            <person name="Tafer H."/>
            <person name="Rupp O."/>
            <person name="Sorensen T.R."/>
            <person name="Stracke R."/>
            <person name="Reinhardt R."/>
            <person name="Goesmann A."/>
            <person name="Kraft T."/>
            <person name="Schulz B."/>
            <person name="Stadler P.F."/>
            <person name="Schmidt T."/>
            <person name="Gabaldon T."/>
            <person name="Lehrach H."/>
            <person name="Weisshaar B."/>
            <person name="Himmelbauer H."/>
        </authorList>
    </citation>
    <scope>NUCLEOTIDE SEQUENCE [LARGE SCALE GENOMIC DNA]</scope>
    <source>
        <tissue evidence="7">Taproot</tissue>
    </source>
</reference>
<dbReference type="Gramene" id="KMT11747">
    <property type="protein sequence ID" value="KMT11747"/>
    <property type="gene ID" value="BVRB_5g105810"/>
</dbReference>
<evidence type="ECO:0000313" key="7">
    <source>
        <dbReference type="EMBL" id="KMT11747.1"/>
    </source>
</evidence>
<evidence type="ECO:0000313" key="8">
    <source>
        <dbReference type="Proteomes" id="UP000035740"/>
    </source>
</evidence>
<dbReference type="GO" id="GO:0016020">
    <property type="term" value="C:membrane"/>
    <property type="evidence" value="ECO:0007669"/>
    <property type="project" value="UniProtKB-SubCell"/>
</dbReference>
<gene>
    <name evidence="7" type="ORF">BVRB_5g105810</name>
</gene>
<dbReference type="eggNOG" id="ENOG502QRUH">
    <property type="taxonomic scope" value="Eukaryota"/>
</dbReference>
<feature type="transmembrane region" description="Helical" evidence="6">
    <location>
        <begin position="249"/>
        <end position="266"/>
    </location>
</feature>
<feature type="transmembrane region" description="Helical" evidence="6">
    <location>
        <begin position="114"/>
        <end position="135"/>
    </location>
</feature>
<dbReference type="GO" id="GO:0005345">
    <property type="term" value="F:purine nucleobase transmembrane transporter activity"/>
    <property type="evidence" value="ECO:0007669"/>
    <property type="project" value="UniProtKB-UniRule"/>
</dbReference>
<feature type="transmembrane region" description="Helical" evidence="6">
    <location>
        <begin position="54"/>
        <end position="76"/>
    </location>
</feature>
<feature type="transmembrane region" description="Helical" evidence="6">
    <location>
        <begin position="314"/>
        <end position="335"/>
    </location>
</feature>
<feature type="transmembrane region" description="Helical" evidence="6">
    <location>
        <begin position="82"/>
        <end position="102"/>
    </location>
</feature>
<keyword evidence="5 6" id="KW-0472">Membrane</keyword>
<feature type="transmembrane region" description="Helical" evidence="6">
    <location>
        <begin position="207"/>
        <end position="228"/>
    </location>
</feature>
<dbReference type="Proteomes" id="UP000035740">
    <property type="component" value="Chromosome 5"/>
</dbReference>
<dbReference type="Pfam" id="PF16913">
    <property type="entry name" value="PUNUT"/>
    <property type="match status" value="1"/>
</dbReference>
<keyword evidence="8" id="KW-1185">Reference proteome</keyword>
<evidence type="ECO:0000256" key="6">
    <source>
        <dbReference type="RuleBase" id="RU368015"/>
    </source>
</evidence>
<dbReference type="AlphaFoldDB" id="A0A0J8CDW4"/>
<evidence type="ECO:0000256" key="5">
    <source>
        <dbReference type="ARBA" id="ARBA00023136"/>
    </source>
</evidence>
<feature type="transmembrane region" description="Helical" evidence="6">
    <location>
        <begin position="147"/>
        <end position="166"/>
    </location>
</feature>
<dbReference type="GO" id="GO:0015211">
    <property type="term" value="F:purine nucleoside transmembrane transporter activity"/>
    <property type="evidence" value="ECO:0007669"/>
    <property type="project" value="UniProtKB-UniRule"/>
</dbReference>